<reference evidence="1 2" key="1">
    <citation type="submission" date="2017-03" db="EMBL/GenBank/DDBJ databases">
        <authorList>
            <person name="Afonso C.L."/>
            <person name="Miller P.J."/>
            <person name="Scott M.A."/>
            <person name="Spackman E."/>
            <person name="Goraichik I."/>
            <person name="Dimitrov K.M."/>
            <person name="Suarez D.L."/>
            <person name="Swayne D.E."/>
        </authorList>
    </citation>
    <scope>NUCLEOTIDE SEQUENCE [LARGE SCALE GENOMIC DNA]</scope>
    <source>
        <strain evidence="1 2">CECT 7023</strain>
    </source>
</reference>
<sequence length="62" mass="7532">MSRHVIDKPRQPMSAERTRQFLNLQRAQNPDRASLMLQRRMRKRPSQTRVREYLRIDRGNLA</sequence>
<proteinExistence type="predicted"/>
<organism evidence="1 2">
    <name type="scientific">Roseisalinus antarcticus</name>
    <dbReference type="NCBI Taxonomy" id="254357"/>
    <lineage>
        <taxon>Bacteria</taxon>
        <taxon>Pseudomonadati</taxon>
        <taxon>Pseudomonadota</taxon>
        <taxon>Alphaproteobacteria</taxon>
        <taxon>Rhodobacterales</taxon>
        <taxon>Roseobacteraceae</taxon>
        <taxon>Roseisalinus</taxon>
    </lineage>
</organism>
<protein>
    <submittedName>
        <fullName evidence="1">Uncharacterized protein</fullName>
    </submittedName>
</protein>
<gene>
    <name evidence="1" type="ORF">ROA7023_01188</name>
</gene>
<accession>A0A1Y5SAA9</accession>
<dbReference type="Proteomes" id="UP000193900">
    <property type="component" value="Unassembled WGS sequence"/>
</dbReference>
<evidence type="ECO:0000313" key="1">
    <source>
        <dbReference type="EMBL" id="SLN33172.1"/>
    </source>
</evidence>
<dbReference type="AlphaFoldDB" id="A0A1Y5SAA9"/>
<dbReference type="EMBL" id="FWFZ01000004">
    <property type="protein sequence ID" value="SLN33172.1"/>
    <property type="molecule type" value="Genomic_DNA"/>
</dbReference>
<name>A0A1Y5SAA9_9RHOB</name>
<keyword evidence="2" id="KW-1185">Reference proteome</keyword>
<evidence type="ECO:0000313" key="2">
    <source>
        <dbReference type="Proteomes" id="UP000193900"/>
    </source>
</evidence>
<dbReference type="OrthoDB" id="7874235at2"/>
<dbReference type="RefSeq" id="WP_085878080.1">
    <property type="nucleotide sequence ID" value="NZ_FWFZ01000004.1"/>
</dbReference>